<feature type="transmembrane region" description="Helical" evidence="7">
    <location>
        <begin position="221"/>
        <end position="241"/>
    </location>
</feature>
<dbReference type="PANTHER" id="PTHR10010">
    <property type="entry name" value="SOLUTE CARRIER FAMILY 34 SODIUM PHOSPHATE , MEMBER 2-RELATED"/>
    <property type="match status" value="1"/>
</dbReference>
<dbReference type="Pfam" id="PF02690">
    <property type="entry name" value="Na_Pi_cotrans"/>
    <property type="match status" value="2"/>
</dbReference>
<keyword evidence="2" id="KW-1003">Cell membrane</keyword>
<protein>
    <submittedName>
        <fullName evidence="8">Na/Pi symporter</fullName>
    </submittedName>
</protein>
<evidence type="ECO:0000256" key="1">
    <source>
        <dbReference type="ARBA" id="ARBA00004651"/>
    </source>
</evidence>
<dbReference type="AlphaFoldDB" id="A0AA43TCS3"/>
<reference evidence="8" key="1">
    <citation type="submission" date="2023-04" db="EMBL/GenBank/DDBJ databases">
        <title>Genomic analysis of Lactococcus garvieae isolates.</title>
        <authorList>
            <person name="Zhanghang C."/>
        </authorList>
    </citation>
    <scope>NUCLEOTIDE SEQUENCE</scope>
    <source>
        <strain evidence="8">ZB-1</strain>
    </source>
</reference>
<dbReference type="PANTHER" id="PTHR10010:SF46">
    <property type="entry name" value="SODIUM-DEPENDENT PHOSPHATE TRANSPORT PROTEIN 2B"/>
    <property type="match status" value="1"/>
</dbReference>
<keyword evidence="3 7" id="KW-0812">Transmembrane</keyword>
<dbReference type="InterPro" id="IPR003841">
    <property type="entry name" value="Na/Pi_transpt"/>
</dbReference>
<dbReference type="EMBL" id="JARYTV010000003">
    <property type="protein sequence ID" value="MDH7959842.1"/>
    <property type="molecule type" value="Genomic_DNA"/>
</dbReference>
<evidence type="ECO:0000256" key="6">
    <source>
        <dbReference type="SAM" id="Coils"/>
    </source>
</evidence>
<comment type="caution">
    <text evidence="8">The sequence shown here is derived from an EMBL/GenBank/DDBJ whole genome shotgun (WGS) entry which is preliminary data.</text>
</comment>
<evidence type="ECO:0000313" key="9">
    <source>
        <dbReference type="Proteomes" id="UP001157396"/>
    </source>
</evidence>
<feature type="transmembrane region" description="Helical" evidence="7">
    <location>
        <begin position="289"/>
        <end position="311"/>
    </location>
</feature>
<feature type="transmembrane region" description="Helical" evidence="7">
    <location>
        <begin position="253"/>
        <end position="277"/>
    </location>
</feature>
<name>A0AA43TCS3_9LACT</name>
<feature type="transmembrane region" description="Helical" evidence="7">
    <location>
        <begin position="143"/>
        <end position="164"/>
    </location>
</feature>
<feature type="transmembrane region" description="Helical" evidence="7">
    <location>
        <begin position="107"/>
        <end position="131"/>
    </location>
</feature>
<dbReference type="GO" id="GO:0005436">
    <property type="term" value="F:sodium:phosphate symporter activity"/>
    <property type="evidence" value="ECO:0007669"/>
    <property type="project" value="InterPro"/>
</dbReference>
<accession>A0AA43TCS3</accession>
<dbReference type="GO" id="GO:0005886">
    <property type="term" value="C:plasma membrane"/>
    <property type="evidence" value="ECO:0007669"/>
    <property type="project" value="UniProtKB-SubCell"/>
</dbReference>
<organism evidence="8 9">
    <name type="scientific">Lactococcus garvieae</name>
    <dbReference type="NCBI Taxonomy" id="1363"/>
    <lineage>
        <taxon>Bacteria</taxon>
        <taxon>Bacillati</taxon>
        <taxon>Bacillota</taxon>
        <taxon>Bacilli</taxon>
        <taxon>Lactobacillales</taxon>
        <taxon>Streptococcaceae</taxon>
        <taxon>Lactococcus</taxon>
    </lineage>
</organism>
<dbReference type="GO" id="GO:0044341">
    <property type="term" value="P:sodium-dependent phosphate transport"/>
    <property type="evidence" value="ECO:0007669"/>
    <property type="project" value="InterPro"/>
</dbReference>
<keyword evidence="4 7" id="KW-1133">Transmembrane helix</keyword>
<comment type="subcellular location">
    <subcellularLocation>
        <location evidence="1">Cell membrane</location>
        <topology evidence="1">Multi-pass membrane protein</topology>
    </subcellularLocation>
</comment>
<evidence type="ECO:0000256" key="5">
    <source>
        <dbReference type="ARBA" id="ARBA00023136"/>
    </source>
</evidence>
<evidence type="ECO:0000256" key="7">
    <source>
        <dbReference type="SAM" id="Phobius"/>
    </source>
</evidence>
<feature type="transmembrane region" description="Helical" evidence="7">
    <location>
        <begin position="59"/>
        <end position="82"/>
    </location>
</feature>
<evidence type="ECO:0000313" key="8">
    <source>
        <dbReference type="EMBL" id="MDH7959842.1"/>
    </source>
</evidence>
<feature type="coiled-coil region" evidence="6">
    <location>
        <begin position="478"/>
        <end position="512"/>
    </location>
</feature>
<evidence type="ECO:0000256" key="2">
    <source>
        <dbReference type="ARBA" id="ARBA00022475"/>
    </source>
</evidence>
<evidence type="ECO:0000256" key="3">
    <source>
        <dbReference type="ARBA" id="ARBA00022692"/>
    </source>
</evidence>
<sequence length="541" mass="60818">MMQIGDFVMTIYDIFFLLGGLGLFLYGMSLMSDGLSLIAGSQLKKILKRLTRNKWLGAFLGFIITAVIQSSTATTVMVLGFIDSSLMNLSQAAGIIMGANAGTTLTGILFTFNIQDIVPFVIFVGTIATLFMKRKAFNHMGMILLGFGLLFLGLNLMSASMIPLREAPLMAELFTHTQMPLVGLLVGFAVTALIQSSTASVGILLTMVAVGIVVDLHQAIFILYGFNVGTVVTTLLAALRGNKTAKQAAMVHVWFNIIGALLFTALTILPFGFVSLIQKTSENIALQLVYAHIIFNVATLFILLPLSKFIIQLAEKSVRNVPDDTTHLKLKFIDRRLLRTPEIEVEHILKEIQRTFELIQEDFVEGMNLQRGEKRSTGLTNETLINYLVQEINRALVNLNTVELKDKYAISVGRAYKIINYLAQIEAYTKEIVLTLDGYDYSEEEVDKEKNELAIQLVMESIVPLIERMLDQVFIFFKDKKYEEEKRLLHEVKKLEREIFNLTQVNRDLLRADFEDIRILNNLRKISTDIIHIAEVLNYKV</sequence>
<feature type="transmembrane region" description="Helical" evidence="7">
    <location>
        <begin position="184"/>
        <end position="214"/>
    </location>
</feature>
<proteinExistence type="predicted"/>
<feature type="transmembrane region" description="Helical" evidence="7">
    <location>
        <begin position="14"/>
        <end position="38"/>
    </location>
</feature>
<dbReference type="Proteomes" id="UP001157396">
    <property type="component" value="Unassembled WGS sequence"/>
</dbReference>
<evidence type="ECO:0000256" key="4">
    <source>
        <dbReference type="ARBA" id="ARBA00022989"/>
    </source>
</evidence>
<gene>
    <name evidence="8" type="ORF">QHR29_05110</name>
</gene>
<dbReference type="NCBIfam" id="NF037997">
    <property type="entry name" value="Na_Pi_symport"/>
    <property type="match status" value="1"/>
</dbReference>
<keyword evidence="5 7" id="KW-0472">Membrane</keyword>
<keyword evidence="6" id="KW-0175">Coiled coil</keyword>